<keyword evidence="4" id="KW-0479">Metal-binding</keyword>
<dbReference type="PROSITE" id="PS51296">
    <property type="entry name" value="RIESKE"/>
    <property type="match status" value="1"/>
</dbReference>
<dbReference type="Gene3D" id="2.102.10.10">
    <property type="entry name" value="Rieske [2Fe-2S] iron-sulphur domain"/>
    <property type="match status" value="1"/>
</dbReference>
<keyword evidence="13" id="KW-1185">Reference proteome</keyword>
<gene>
    <name evidence="12" type="ORF">OKJ99_38830</name>
</gene>
<keyword evidence="6" id="KW-0411">Iron-sulfur</keyword>
<proteinExistence type="predicted"/>
<dbReference type="InterPro" id="IPR036922">
    <property type="entry name" value="Rieske_2Fe-2S_sf"/>
</dbReference>
<name>A0ABU6FHF3_9ACTN</name>
<organism evidence="12 13">
    <name type="scientific">Streptomyces endophyticus</name>
    <dbReference type="NCBI Taxonomy" id="714166"/>
    <lineage>
        <taxon>Bacteria</taxon>
        <taxon>Bacillati</taxon>
        <taxon>Actinomycetota</taxon>
        <taxon>Actinomycetes</taxon>
        <taxon>Kitasatosporales</taxon>
        <taxon>Streptomycetaceae</taxon>
        <taxon>Streptomyces</taxon>
    </lineage>
</organism>
<accession>A0ABU6FHF3</accession>
<evidence type="ECO:0000256" key="7">
    <source>
        <dbReference type="ARBA" id="ARBA00023157"/>
    </source>
</evidence>
<dbReference type="PANTHER" id="PTHR10134">
    <property type="entry name" value="CYTOCHROME B-C1 COMPLEX SUBUNIT RIESKE, MITOCHONDRIAL"/>
    <property type="match status" value="1"/>
</dbReference>
<feature type="compositionally biased region" description="Basic and acidic residues" evidence="10">
    <location>
        <begin position="54"/>
        <end position="63"/>
    </location>
</feature>
<dbReference type="Proteomes" id="UP001354931">
    <property type="component" value="Unassembled WGS sequence"/>
</dbReference>
<evidence type="ECO:0000313" key="12">
    <source>
        <dbReference type="EMBL" id="MEB8343462.1"/>
    </source>
</evidence>
<keyword evidence="7" id="KW-1015">Disulfide bond</keyword>
<dbReference type="SUPFAM" id="SSF50022">
    <property type="entry name" value="ISP domain"/>
    <property type="match status" value="1"/>
</dbReference>
<evidence type="ECO:0000256" key="1">
    <source>
        <dbReference type="ARBA" id="ARBA00002494"/>
    </source>
</evidence>
<sequence>MTASQEAAPTSHVPSRRAVVTAVGAVGIAAALTACGSSDEDTSQPAGNASSGGGEKKGKEIAKTSDIPEGGGKVFADAGVVVTQPASGEFKAFTNICTHQGCKVNKVVDGTIDCPCHGSKFSIKDGSVAHPPATQPLEEKQLKVSGDSIELA</sequence>
<dbReference type="InterPro" id="IPR005805">
    <property type="entry name" value="Rieske_Fe-S_prot_C"/>
</dbReference>
<evidence type="ECO:0000256" key="3">
    <source>
        <dbReference type="ARBA" id="ARBA00022714"/>
    </source>
</evidence>
<dbReference type="InterPro" id="IPR006311">
    <property type="entry name" value="TAT_signal"/>
</dbReference>
<dbReference type="RefSeq" id="WP_326023129.1">
    <property type="nucleotide sequence ID" value="NZ_JAOZYC010000193.1"/>
</dbReference>
<evidence type="ECO:0000256" key="9">
    <source>
        <dbReference type="ARBA" id="ARBA00034078"/>
    </source>
</evidence>
<dbReference type="CDD" id="cd03467">
    <property type="entry name" value="Rieske"/>
    <property type="match status" value="1"/>
</dbReference>
<comment type="function">
    <text evidence="1">Iron-sulfur subunit of the cytochrome bc1 complex, an essential component of the respiratory electron transport chain required for ATP synthesis. The bc1 complex catalyzes the oxidation of menaquinol and the reduction of cytochrome c in the respiratory chain. The bc1 complex operates through a Q-cycle mechanism that couples electron transfer to generation of the proton gradient that drives ATP synthesis.</text>
</comment>
<dbReference type="PRINTS" id="PR00162">
    <property type="entry name" value="RIESKE"/>
</dbReference>
<dbReference type="EMBL" id="JAOZYC010000193">
    <property type="protein sequence ID" value="MEB8343462.1"/>
    <property type="molecule type" value="Genomic_DNA"/>
</dbReference>
<reference evidence="12 13" key="1">
    <citation type="submission" date="2022-10" db="EMBL/GenBank/DDBJ databases">
        <authorList>
            <person name="Xie J."/>
            <person name="Shen N."/>
        </authorList>
    </citation>
    <scope>NUCLEOTIDE SEQUENCE [LARGE SCALE GENOMIC DNA]</scope>
    <source>
        <strain evidence="12 13">YIM65594</strain>
    </source>
</reference>
<evidence type="ECO:0000256" key="8">
    <source>
        <dbReference type="ARBA" id="ARBA00029586"/>
    </source>
</evidence>
<dbReference type="Pfam" id="PF00355">
    <property type="entry name" value="Rieske"/>
    <property type="match status" value="1"/>
</dbReference>
<feature type="domain" description="Rieske" evidence="11">
    <location>
        <begin position="59"/>
        <end position="151"/>
    </location>
</feature>
<feature type="region of interest" description="Disordered" evidence="10">
    <location>
        <begin position="125"/>
        <end position="152"/>
    </location>
</feature>
<comment type="caution">
    <text evidence="12">The sequence shown here is derived from an EMBL/GenBank/DDBJ whole genome shotgun (WGS) entry which is preliminary data.</text>
</comment>
<evidence type="ECO:0000256" key="6">
    <source>
        <dbReference type="ARBA" id="ARBA00023014"/>
    </source>
</evidence>
<evidence type="ECO:0000259" key="11">
    <source>
        <dbReference type="PROSITE" id="PS51296"/>
    </source>
</evidence>
<evidence type="ECO:0000256" key="5">
    <source>
        <dbReference type="ARBA" id="ARBA00023004"/>
    </source>
</evidence>
<keyword evidence="3" id="KW-0001">2Fe-2S</keyword>
<evidence type="ECO:0000256" key="10">
    <source>
        <dbReference type="SAM" id="MobiDB-lite"/>
    </source>
</evidence>
<feature type="region of interest" description="Disordered" evidence="10">
    <location>
        <begin position="36"/>
        <end position="72"/>
    </location>
</feature>
<protein>
    <recommendedName>
        <fullName evidence="2">Cytochrome bc1 complex Rieske iron-sulfur subunit</fullName>
    </recommendedName>
    <alternativeName>
        <fullName evidence="8">Cytochrome bc1 reductase complex subunit QcrA</fullName>
    </alternativeName>
</protein>
<dbReference type="InterPro" id="IPR017941">
    <property type="entry name" value="Rieske_2Fe-2S"/>
</dbReference>
<dbReference type="InterPro" id="IPR014349">
    <property type="entry name" value="Rieske_Fe-S_prot"/>
</dbReference>
<keyword evidence="5" id="KW-0408">Iron</keyword>
<evidence type="ECO:0000313" key="13">
    <source>
        <dbReference type="Proteomes" id="UP001354931"/>
    </source>
</evidence>
<comment type="cofactor">
    <cofactor evidence="9">
        <name>[2Fe-2S] cluster</name>
        <dbReference type="ChEBI" id="CHEBI:190135"/>
    </cofactor>
</comment>
<evidence type="ECO:0000256" key="2">
    <source>
        <dbReference type="ARBA" id="ARBA00015816"/>
    </source>
</evidence>
<dbReference type="PROSITE" id="PS51318">
    <property type="entry name" value="TAT"/>
    <property type="match status" value="1"/>
</dbReference>
<evidence type="ECO:0000256" key="4">
    <source>
        <dbReference type="ARBA" id="ARBA00022723"/>
    </source>
</evidence>